<dbReference type="PANTHER" id="PTHR30461">
    <property type="entry name" value="DNA-INVERTASE FROM LAMBDOID PROPHAGE"/>
    <property type="match status" value="1"/>
</dbReference>
<evidence type="ECO:0000256" key="1">
    <source>
        <dbReference type="SAM" id="MobiDB-lite"/>
    </source>
</evidence>
<dbReference type="Pfam" id="PF00239">
    <property type="entry name" value="Resolvase"/>
    <property type="match status" value="1"/>
</dbReference>
<protein>
    <submittedName>
        <fullName evidence="3">Recombinase family protein</fullName>
    </submittedName>
</protein>
<dbReference type="InterPro" id="IPR050639">
    <property type="entry name" value="SSR_resolvase"/>
</dbReference>
<dbReference type="PROSITE" id="PS51737">
    <property type="entry name" value="RECOMBINASE_DNA_BIND"/>
    <property type="match status" value="1"/>
</dbReference>
<dbReference type="InterPro" id="IPR011109">
    <property type="entry name" value="DNA_bind_recombinase_dom"/>
</dbReference>
<dbReference type="InterPro" id="IPR036162">
    <property type="entry name" value="Resolvase-like_N_sf"/>
</dbReference>
<dbReference type="Proteomes" id="UP000558284">
    <property type="component" value="Unassembled WGS sequence"/>
</dbReference>
<sequence length="311" mass="34393">MRAWVCARTANESQNEWGAKVDAQLERLRRYARDHGWEIVGETREPATSGIAPNRPGLASLLKIADSHPKRFDILLVESLSRLSRDGAALESITRRLKLAGIEVCTTGAVSFPMATMADRMSLSIDEYICRIAEDVRASSLAAAPAGHCSFSAPFGYISTREANGRRTWAIHEAEAKVVRHAFHLALEYNEGPRGIARHLNDAGHTTRSGKAWSVSAIGRMLGNPIYSGVARIKAPLDIDNIAESITGIRISVPPIVSRQHFFSVQRICRDRTLRRGPAHSSKSRTWAGDEPCRPLTDNVFRRPHRGKKSK</sequence>
<dbReference type="InterPro" id="IPR006119">
    <property type="entry name" value="Resolv_N"/>
</dbReference>
<feature type="domain" description="Recombinase" evidence="2">
    <location>
        <begin position="154"/>
        <end position="275"/>
    </location>
</feature>
<reference evidence="3 4" key="1">
    <citation type="submission" date="2020-07" db="EMBL/GenBank/DDBJ databases">
        <title>Definition of the novel symbiovar canariense within Mesorhizobium novociceri, a new species of genus Mesorhizobium nodulating Cicer canariense in the Caldera de Taburiente National Park (La Palma, Canary Islands).</title>
        <authorList>
            <person name="Leon-Barrios M."/>
            <person name="Perez-Yepez J."/>
            <person name="Flores-Felix J.D."/>
            <person name="Ramirez-Baena M.H."/>
            <person name="Pulido-Suarez L."/>
            <person name="Igual J.M."/>
            <person name="Velazquez E."/>
            <person name="Peix A."/>
        </authorList>
    </citation>
    <scope>NUCLEOTIDE SEQUENCE [LARGE SCALE GENOMIC DNA]</scope>
    <source>
        <strain evidence="3 4">CCANP35</strain>
    </source>
</reference>
<dbReference type="SMART" id="SM00857">
    <property type="entry name" value="Resolvase"/>
    <property type="match status" value="1"/>
</dbReference>
<dbReference type="Pfam" id="PF07508">
    <property type="entry name" value="Recombinase"/>
    <property type="match status" value="1"/>
</dbReference>
<dbReference type="EMBL" id="JACDTY010000004">
    <property type="protein sequence ID" value="MBA1140699.1"/>
    <property type="molecule type" value="Genomic_DNA"/>
</dbReference>
<dbReference type="PANTHER" id="PTHR30461:SF23">
    <property type="entry name" value="DNA RECOMBINASE-RELATED"/>
    <property type="match status" value="1"/>
</dbReference>
<dbReference type="Gene3D" id="3.90.1750.20">
    <property type="entry name" value="Putative Large Serine Recombinase, Chain B, Domain 2"/>
    <property type="match status" value="1"/>
</dbReference>
<evidence type="ECO:0000313" key="3">
    <source>
        <dbReference type="EMBL" id="MBA1140699.1"/>
    </source>
</evidence>
<keyword evidence="4" id="KW-1185">Reference proteome</keyword>
<dbReference type="RefSeq" id="WP_181057367.1">
    <property type="nucleotide sequence ID" value="NZ_JACDTY010000004.1"/>
</dbReference>
<dbReference type="SUPFAM" id="SSF53041">
    <property type="entry name" value="Resolvase-like"/>
    <property type="match status" value="1"/>
</dbReference>
<organism evidence="3 4">
    <name type="scientific">Mesorhizobium neociceri</name>
    <dbReference type="NCBI Taxonomy" id="1307853"/>
    <lineage>
        <taxon>Bacteria</taxon>
        <taxon>Pseudomonadati</taxon>
        <taxon>Pseudomonadota</taxon>
        <taxon>Alphaproteobacteria</taxon>
        <taxon>Hyphomicrobiales</taxon>
        <taxon>Phyllobacteriaceae</taxon>
        <taxon>Mesorhizobium</taxon>
    </lineage>
</organism>
<feature type="region of interest" description="Disordered" evidence="1">
    <location>
        <begin position="275"/>
        <end position="311"/>
    </location>
</feature>
<comment type="caution">
    <text evidence="3">The sequence shown here is derived from an EMBL/GenBank/DDBJ whole genome shotgun (WGS) entry which is preliminary data.</text>
</comment>
<dbReference type="InterPro" id="IPR038109">
    <property type="entry name" value="DNA_bind_recomb_sf"/>
</dbReference>
<dbReference type="CDD" id="cd00338">
    <property type="entry name" value="Ser_Recombinase"/>
    <property type="match status" value="1"/>
</dbReference>
<proteinExistence type="predicted"/>
<dbReference type="AlphaFoldDB" id="A0A838B4C5"/>
<name>A0A838B4C5_9HYPH</name>
<accession>A0A838B4C5</accession>
<dbReference type="GO" id="GO:0000150">
    <property type="term" value="F:DNA strand exchange activity"/>
    <property type="evidence" value="ECO:0007669"/>
    <property type="project" value="InterPro"/>
</dbReference>
<dbReference type="GO" id="GO:0003677">
    <property type="term" value="F:DNA binding"/>
    <property type="evidence" value="ECO:0007669"/>
    <property type="project" value="InterPro"/>
</dbReference>
<evidence type="ECO:0000313" key="4">
    <source>
        <dbReference type="Proteomes" id="UP000558284"/>
    </source>
</evidence>
<feature type="compositionally biased region" description="Basic residues" evidence="1">
    <location>
        <begin position="302"/>
        <end position="311"/>
    </location>
</feature>
<gene>
    <name evidence="3" type="ORF">H0241_10585</name>
</gene>
<evidence type="ECO:0000259" key="2">
    <source>
        <dbReference type="PROSITE" id="PS51737"/>
    </source>
</evidence>
<dbReference type="Gene3D" id="3.40.50.1390">
    <property type="entry name" value="Resolvase, N-terminal catalytic domain"/>
    <property type="match status" value="1"/>
</dbReference>